<protein>
    <submittedName>
        <fullName evidence="1">Uncharacterized protein</fullName>
    </submittedName>
</protein>
<accession>C7GA09</accession>
<evidence type="ECO:0000313" key="1">
    <source>
        <dbReference type="EMBL" id="EEV01337.1"/>
    </source>
</evidence>
<reference evidence="1 2" key="1">
    <citation type="submission" date="2009-08" db="EMBL/GenBank/DDBJ databases">
        <authorList>
            <person name="Weinstock G."/>
            <person name="Sodergren E."/>
            <person name="Clifton S."/>
            <person name="Fulton L."/>
            <person name="Fulton B."/>
            <person name="Courtney L."/>
            <person name="Fronick C."/>
            <person name="Harrison M."/>
            <person name="Strong C."/>
            <person name="Farmer C."/>
            <person name="Delahaunty K."/>
            <person name="Markovic C."/>
            <person name="Hall O."/>
            <person name="Minx P."/>
            <person name="Tomlinson C."/>
            <person name="Mitreva M."/>
            <person name="Nelson J."/>
            <person name="Hou S."/>
            <person name="Wollam A."/>
            <person name="Pepin K.H."/>
            <person name="Johnson M."/>
            <person name="Bhonagiri V."/>
            <person name="Nash W.E."/>
            <person name="Warren W."/>
            <person name="Chinwalla A."/>
            <person name="Mardis E.R."/>
            <person name="Wilson R.K."/>
        </authorList>
    </citation>
    <scope>NUCLEOTIDE SEQUENCE [LARGE SCALE GENOMIC DNA]</scope>
    <source>
        <strain evidence="1 2">L1-82</strain>
    </source>
</reference>
<name>C7GA09_9FIRM</name>
<proteinExistence type="predicted"/>
<organism evidence="1 2">
    <name type="scientific">Roseburia intestinalis L1-82</name>
    <dbReference type="NCBI Taxonomy" id="536231"/>
    <lineage>
        <taxon>Bacteria</taxon>
        <taxon>Bacillati</taxon>
        <taxon>Bacillota</taxon>
        <taxon>Clostridia</taxon>
        <taxon>Lachnospirales</taxon>
        <taxon>Lachnospiraceae</taxon>
        <taxon>Roseburia</taxon>
    </lineage>
</organism>
<dbReference type="HOGENOM" id="CLU_3047617_0_0_9"/>
<dbReference type="Proteomes" id="UP000004828">
    <property type="component" value="Unassembled WGS sequence"/>
</dbReference>
<dbReference type="AlphaFoldDB" id="C7GA09"/>
<dbReference type="EMBL" id="ABYJ02000080">
    <property type="protein sequence ID" value="EEV01337.1"/>
    <property type="molecule type" value="Genomic_DNA"/>
</dbReference>
<sequence length="54" mass="6335">MLIEDKKIVFYKKHPKNVVTNLAIISKNIRKNGCFFVYLVSSTLFEHNFGWMNG</sequence>
<gene>
    <name evidence="1" type="ORF">ROSINTL182_06761</name>
</gene>
<evidence type="ECO:0000313" key="2">
    <source>
        <dbReference type="Proteomes" id="UP000004828"/>
    </source>
</evidence>
<comment type="caution">
    <text evidence="1">The sequence shown here is derived from an EMBL/GenBank/DDBJ whole genome shotgun (WGS) entry which is preliminary data.</text>
</comment>